<dbReference type="Gene3D" id="3.40.470.10">
    <property type="entry name" value="Uracil-DNA glycosylase-like domain"/>
    <property type="match status" value="1"/>
</dbReference>
<dbReference type="CDD" id="cd10035">
    <property type="entry name" value="UDG_like"/>
    <property type="match status" value="1"/>
</dbReference>
<sequence length="208" mass="23210">MTYRGPETLWHEHRRDERLAALDRPHMRALNDYRDRLQLASGRDVPNFDPFDGGVHARLLILLETPGPSEVECHRRFVSIDNPTGTAKNLRQALAETGISRDNIVLWNAVPWVRATRKSITASERRDGKEKLSGLLPLLPDVEVAILAGSVASAARELLENFGIKVILSPHPSPTLINTSTTQRHRLQEALETSSAILNQSKMSIETS</sequence>
<dbReference type="Proteomes" id="UP000186143">
    <property type="component" value="Unassembled WGS sequence"/>
</dbReference>
<dbReference type="InterPro" id="IPR036895">
    <property type="entry name" value="Uracil-DNA_glycosylase-like_sf"/>
</dbReference>
<evidence type="ECO:0000313" key="3">
    <source>
        <dbReference type="Proteomes" id="UP000186143"/>
    </source>
</evidence>
<dbReference type="EMBL" id="MKIO01000031">
    <property type="protein sequence ID" value="OLP54858.1"/>
    <property type="molecule type" value="Genomic_DNA"/>
</dbReference>
<dbReference type="SUPFAM" id="SSF52141">
    <property type="entry name" value="Uracil-DNA glycosylase-like"/>
    <property type="match status" value="1"/>
</dbReference>
<proteinExistence type="predicted"/>
<accession>A0A1Q9AHX8</accession>
<evidence type="ECO:0000313" key="2">
    <source>
        <dbReference type="EMBL" id="OLP54858.1"/>
    </source>
</evidence>
<dbReference type="STRING" id="1672749.BJF92_13695"/>
<evidence type="ECO:0000259" key="1">
    <source>
        <dbReference type="Pfam" id="PF03167"/>
    </source>
</evidence>
<gene>
    <name evidence="2" type="ORF">BJF92_13695</name>
</gene>
<organism evidence="2 3">
    <name type="scientific">Xaviernesmea rhizosphaerae</name>
    <dbReference type="NCBI Taxonomy" id="1672749"/>
    <lineage>
        <taxon>Bacteria</taxon>
        <taxon>Pseudomonadati</taxon>
        <taxon>Pseudomonadota</taxon>
        <taxon>Alphaproteobacteria</taxon>
        <taxon>Hyphomicrobiales</taxon>
        <taxon>Rhizobiaceae</taxon>
        <taxon>Rhizobium/Agrobacterium group</taxon>
        <taxon>Xaviernesmea</taxon>
    </lineage>
</organism>
<dbReference type="RefSeq" id="WP_075635417.1">
    <property type="nucleotide sequence ID" value="NZ_MKIO01000031.1"/>
</dbReference>
<dbReference type="OrthoDB" id="64750at2"/>
<feature type="domain" description="Uracil-DNA glycosylase-like" evidence="1">
    <location>
        <begin position="53"/>
        <end position="191"/>
    </location>
</feature>
<protein>
    <recommendedName>
        <fullName evidence="1">Uracil-DNA glycosylase-like domain-containing protein</fullName>
    </recommendedName>
</protein>
<dbReference type="AlphaFoldDB" id="A0A1Q9AHX8"/>
<name>A0A1Q9AHX8_9HYPH</name>
<dbReference type="Pfam" id="PF03167">
    <property type="entry name" value="UDG"/>
    <property type="match status" value="1"/>
</dbReference>
<reference evidence="2 3" key="1">
    <citation type="submission" date="2016-09" db="EMBL/GenBank/DDBJ databases">
        <title>Rhizobium sp. nov., a novel species isolated from the rice rhizosphere.</title>
        <authorList>
            <person name="Zhao J."/>
            <person name="Zhang X."/>
        </authorList>
    </citation>
    <scope>NUCLEOTIDE SEQUENCE [LARGE SCALE GENOMIC DNA]</scope>
    <source>
        <strain evidence="2 3">MH17</strain>
    </source>
</reference>
<dbReference type="InterPro" id="IPR005122">
    <property type="entry name" value="Uracil-DNA_glycosylase-like"/>
</dbReference>
<comment type="caution">
    <text evidence="2">The sequence shown here is derived from an EMBL/GenBank/DDBJ whole genome shotgun (WGS) entry which is preliminary data.</text>
</comment>